<dbReference type="EMBL" id="JACHVB010000063">
    <property type="protein sequence ID" value="MBC2596206.1"/>
    <property type="molecule type" value="Genomic_DNA"/>
</dbReference>
<evidence type="ECO:0000313" key="2">
    <source>
        <dbReference type="EMBL" id="MBC2596206.1"/>
    </source>
</evidence>
<feature type="compositionally biased region" description="Basic and acidic residues" evidence="1">
    <location>
        <begin position="70"/>
        <end position="79"/>
    </location>
</feature>
<accession>A0A842HL04</accession>
<comment type="caution">
    <text evidence="2">The sequence shown here is derived from an EMBL/GenBank/DDBJ whole genome shotgun (WGS) entry which is preliminary data.</text>
</comment>
<protein>
    <submittedName>
        <fullName evidence="2">Uncharacterized protein</fullName>
    </submittedName>
</protein>
<dbReference type="RefSeq" id="WP_185677122.1">
    <property type="nucleotide sequence ID" value="NZ_JACHVB010000063.1"/>
</dbReference>
<keyword evidence="3" id="KW-1185">Reference proteome</keyword>
<reference evidence="2 3" key="1">
    <citation type="submission" date="2020-07" db="EMBL/GenBank/DDBJ databases">
        <authorList>
            <person name="Feng X."/>
        </authorList>
    </citation>
    <scope>NUCLEOTIDE SEQUENCE [LARGE SCALE GENOMIC DNA]</scope>
    <source>
        <strain evidence="2 3">JCM31066</strain>
    </source>
</reference>
<evidence type="ECO:0000313" key="3">
    <source>
        <dbReference type="Proteomes" id="UP000546464"/>
    </source>
</evidence>
<feature type="region of interest" description="Disordered" evidence="1">
    <location>
        <begin position="39"/>
        <end position="79"/>
    </location>
</feature>
<proteinExistence type="predicted"/>
<sequence>MDTSNPFYGFTEEAFTRWYEQRSVDYQIEREYFEGLTPMPSKQGFIRGESRGTARKSSRGAELVSAAGRGAEKLDRQPV</sequence>
<name>A0A842HL04_9BACT</name>
<gene>
    <name evidence="2" type="ORF">H5P28_18210</name>
</gene>
<organism evidence="2 3">
    <name type="scientific">Ruficoccus amylovorans</name>
    <dbReference type="NCBI Taxonomy" id="1804625"/>
    <lineage>
        <taxon>Bacteria</taxon>
        <taxon>Pseudomonadati</taxon>
        <taxon>Verrucomicrobiota</taxon>
        <taxon>Opitutia</taxon>
        <taxon>Puniceicoccales</taxon>
        <taxon>Cerasicoccaceae</taxon>
        <taxon>Ruficoccus</taxon>
    </lineage>
</organism>
<dbReference type="AlphaFoldDB" id="A0A842HL04"/>
<evidence type="ECO:0000256" key="1">
    <source>
        <dbReference type="SAM" id="MobiDB-lite"/>
    </source>
</evidence>
<dbReference type="Proteomes" id="UP000546464">
    <property type="component" value="Unassembled WGS sequence"/>
</dbReference>